<dbReference type="EMBL" id="LNYE01000022">
    <property type="protein sequence ID" value="KTD10834.1"/>
    <property type="molecule type" value="Genomic_DNA"/>
</dbReference>
<evidence type="ECO:0000256" key="1">
    <source>
        <dbReference type="ARBA" id="ARBA00023201"/>
    </source>
</evidence>
<keyword evidence="1" id="KW-0406">Ion transport</keyword>
<dbReference type="GO" id="GO:0016020">
    <property type="term" value="C:membrane"/>
    <property type="evidence" value="ECO:0007669"/>
    <property type="project" value="InterPro"/>
</dbReference>
<dbReference type="RefSeq" id="WP_115385429.1">
    <property type="nucleotide sequence ID" value="NZ_CAAAHW010000005.1"/>
</dbReference>
<keyword evidence="1" id="KW-0915">Sodium</keyword>
<dbReference type="InterPro" id="IPR004670">
    <property type="entry name" value="NhaA"/>
</dbReference>
<evidence type="ECO:0000313" key="5">
    <source>
        <dbReference type="Proteomes" id="UP000054691"/>
    </source>
</evidence>
<reference evidence="4 6" key="2">
    <citation type="submission" date="2018-06" db="EMBL/GenBank/DDBJ databases">
        <authorList>
            <consortium name="Pathogen Informatics"/>
            <person name="Doyle S."/>
        </authorList>
    </citation>
    <scope>NUCLEOTIDE SEQUENCE [LARGE SCALE GENOMIC DNA]</scope>
    <source>
        <strain evidence="4 6">NCTC12388</strain>
    </source>
</reference>
<evidence type="ECO:0000313" key="4">
    <source>
        <dbReference type="EMBL" id="STX45164.1"/>
    </source>
</evidence>
<reference evidence="3 5" key="1">
    <citation type="submission" date="2015-11" db="EMBL/GenBank/DDBJ databases">
        <title>Genomic analysis of 38 Legionella species identifies large and diverse effector repertoires.</title>
        <authorList>
            <person name="Burstein D."/>
            <person name="Amaro F."/>
            <person name="Zusman T."/>
            <person name="Lifshitz Z."/>
            <person name="Cohen O."/>
            <person name="Gilbert J.A."/>
            <person name="Pupko T."/>
            <person name="Shuman H.A."/>
            <person name="Segal G."/>
        </authorList>
    </citation>
    <scope>NUCLEOTIDE SEQUENCE [LARGE SCALE GENOMIC DNA]</scope>
    <source>
        <strain evidence="3 5">Lyon 8420412</strain>
    </source>
</reference>
<dbReference type="Proteomes" id="UP000054691">
    <property type="component" value="Unassembled WGS sequence"/>
</dbReference>
<dbReference type="OrthoDB" id="9808135at2"/>
<proteinExistence type="predicted"/>
<feature type="transmembrane region" description="Helical" evidence="2">
    <location>
        <begin position="23"/>
        <end position="46"/>
    </location>
</feature>
<keyword evidence="2" id="KW-0472">Membrane</keyword>
<organism evidence="4 6">
    <name type="scientific">Legionella gratiana</name>
    <dbReference type="NCBI Taxonomy" id="45066"/>
    <lineage>
        <taxon>Bacteria</taxon>
        <taxon>Pseudomonadati</taxon>
        <taxon>Pseudomonadota</taxon>
        <taxon>Gammaproteobacteria</taxon>
        <taxon>Legionellales</taxon>
        <taxon>Legionellaceae</taxon>
        <taxon>Legionella</taxon>
    </lineage>
</organism>
<keyword evidence="5" id="KW-1185">Reference proteome</keyword>
<dbReference type="Pfam" id="PF06965">
    <property type="entry name" value="Na_H_antiport_1"/>
    <property type="match status" value="1"/>
</dbReference>
<keyword evidence="1" id="KW-0813">Transport</keyword>
<sequence>MGEIAAREAISSVECLEILLHPWIGYLILPLFALANAGIPLFSWIYNGNFYCEFIF</sequence>
<dbReference type="AlphaFoldDB" id="A0A378JBB6"/>
<accession>A0A378JBB6</accession>
<dbReference type="Proteomes" id="UP000254476">
    <property type="component" value="Unassembled WGS sequence"/>
</dbReference>
<dbReference type="GO" id="GO:0006814">
    <property type="term" value="P:sodium ion transport"/>
    <property type="evidence" value="ECO:0007669"/>
    <property type="project" value="UniProtKB-KW"/>
</dbReference>
<evidence type="ECO:0000313" key="6">
    <source>
        <dbReference type="Proteomes" id="UP000254476"/>
    </source>
</evidence>
<dbReference type="STRING" id="45066.Lgra_1800"/>
<dbReference type="GO" id="GO:0006885">
    <property type="term" value="P:regulation of pH"/>
    <property type="evidence" value="ECO:0007669"/>
    <property type="project" value="InterPro"/>
</dbReference>
<keyword evidence="2" id="KW-1133">Transmembrane helix</keyword>
<dbReference type="EMBL" id="UGOB01000001">
    <property type="protein sequence ID" value="STX45164.1"/>
    <property type="molecule type" value="Genomic_DNA"/>
</dbReference>
<keyword evidence="2" id="KW-0812">Transmembrane</keyword>
<name>A0A378JBB6_9GAMM</name>
<dbReference type="Gene3D" id="1.20.1530.10">
    <property type="entry name" value="Na+/H+ antiporter like domain"/>
    <property type="match status" value="1"/>
</dbReference>
<evidence type="ECO:0000256" key="2">
    <source>
        <dbReference type="SAM" id="Phobius"/>
    </source>
</evidence>
<dbReference type="InterPro" id="IPR023171">
    <property type="entry name" value="Na/H_antiporter_dom_sf"/>
</dbReference>
<keyword evidence="1" id="KW-0739">Sodium transport</keyword>
<gene>
    <name evidence="4" type="primary">nhaA_2</name>
    <name evidence="3" type="synonym">nhaA_3</name>
    <name evidence="3" type="ORF">Lgra_1800</name>
    <name evidence="4" type="ORF">NCTC12388_01893</name>
</gene>
<protein>
    <submittedName>
        <fullName evidence="3 4">Na(+)/H(+) antiporter NhaA</fullName>
    </submittedName>
</protein>
<evidence type="ECO:0000313" key="3">
    <source>
        <dbReference type="EMBL" id="KTD10834.1"/>
    </source>
</evidence>